<protein>
    <submittedName>
        <fullName evidence="1">Uncharacterized protein</fullName>
    </submittedName>
</protein>
<dbReference type="InterPro" id="IPR036388">
    <property type="entry name" value="WH-like_DNA-bd_sf"/>
</dbReference>
<organism evidence="1 2">
    <name type="scientific">Candidatus Methanomassiliicoccus intestinalis</name>
    <dbReference type="NCBI Taxonomy" id="1406512"/>
    <lineage>
        <taxon>Archaea</taxon>
        <taxon>Methanobacteriati</taxon>
        <taxon>Thermoplasmatota</taxon>
        <taxon>Thermoplasmata</taxon>
        <taxon>Methanomassiliicoccales</taxon>
        <taxon>Methanomassiliicoccaceae</taxon>
        <taxon>Methanomassiliicoccus</taxon>
    </lineage>
</organism>
<dbReference type="Proteomes" id="UP000752814">
    <property type="component" value="Unassembled WGS sequence"/>
</dbReference>
<dbReference type="AlphaFoldDB" id="A0A8J8PD08"/>
<reference evidence="1" key="1">
    <citation type="submission" date="2016-03" db="EMBL/GenBank/DDBJ databases">
        <authorList>
            <person name="Borrel G."/>
            <person name="Mccann A."/>
            <person name="O'Toole P.W."/>
        </authorList>
    </citation>
    <scope>NUCLEOTIDE SEQUENCE</scope>
    <source>
        <strain evidence="1">183</strain>
    </source>
</reference>
<dbReference type="EMBL" id="LVVT01000022">
    <property type="protein sequence ID" value="TQS81512.1"/>
    <property type="molecule type" value="Genomic_DNA"/>
</dbReference>
<dbReference type="RefSeq" id="WP_400195471.1">
    <property type="nucleotide sequence ID" value="NZ_CAYAYE010000017.1"/>
</dbReference>
<name>A0A8J8PD08_9ARCH</name>
<comment type="caution">
    <text evidence="1">The sequence shown here is derived from an EMBL/GenBank/DDBJ whole genome shotgun (WGS) entry which is preliminary data.</text>
</comment>
<evidence type="ECO:0000313" key="1">
    <source>
        <dbReference type="EMBL" id="TQS81512.1"/>
    </source>
</evidence>
<sequence>MISREVAWRMFASEYNASTLDIKGDGERAPSYVITPLGAKVNRIMVVGVLTDKQNVGTDVEPMWRALLSDGTDRFYVYAGKFSPEAVQILSNLQTPCIVAIIGKCRTYTPQGGNMYVSIRPEQIVETTPEIRDYWIVETAKSTLKRIELTEEALEIDSPTKDDLRIHGFTPNMADGVSQAISHYGKIDTNRYRGMLLEVLGQVTSDEGISMPIGDQMFSSPEEFDIDEDELIPAEEEIVPPQSKEEEQQIPPAQLDDDQKEELILKLIDSLDTTKKGAPLTELAREAAKSNIGESELEEITTSLLDKGLVYEPTIGKMKRI</sequence>
<dbReference type="Gene3D" id="1.10.10.10">
    <property type="entry name" value="Winged helix-like DNA-binding domain superfamily/Winged helix DNA-binding domain"/>
    <property type="match status" value="1"/>
</dbReference>
<gene>
    <name evidence="1" type="ORF">A3207_03670</name>
</gene>
<evidence type="ECO:0000313" key="2">
    <source>
        <dbReference type="Proteomes" id="UP000752814"/>
    </source>
</evidence>
<proteinExistence type="predicted"/>
<accession>A0A8J8PD08</accession>